<evidence type="ECO:0000256" key="5">
    <source>
        <dbReference type="SAM" id="Phobius"/>
    </source>
</evidence>
<dbReference type="Gene3D" id="1.10.357.140">
    <property type="entry name" value="UbiA prenyltransferase"/>
    <property type="match status" value="1"/>
</dbReference>
<sequence>MRSLAAFIRACHPGPTVAVTLVITAFGWSVGWRLPGILLLLVTVLIGQLSVGWSNDAFDAHLDAVSARAGKPTVVAHVTARRLWIGAIVALASSVALSWLVAGPIGGSLHVFALAMAWLYNLRLSRTSWSWLPYALAFGAVPGFVSYGFDGQPPSWWATACFAIIGVSAHLANALPDLELDVAAGRGGSAVRLGRRRSVLVCWTLLAAGTAILAVVAASSHWWISGGLVGGFLAAVAFGTRSPMRSGMFVGIILAVVVDVVAVVAVT</sequence>
<dbReference type="AlphaFoldDB" id="A0A6J6SX49"/>
<feature type="transmembrane region" description="Helical" evidence="5">
    <location>
        <begin position="34"/>
        <end position="53"/>
    </location>
</feature>
<feature type="transmembrane region" description="Helical" evidence="5">
    <location>
        <begin position="197"/>
        <end position="216"/>
    </location>
</feature>
<dbReference type="GO" id="GO:0016020">
    <property type="term" value="C:membrane"/>
    <property type="evidence" value="ECO:0007669"/>
    <property type="project" value="UniProtKB-SubCell"/>
</dbReference>
<keyword evidence="4 5" id="KW-0472">Membrane</keyword>
<evidence type="ECO:0000256" key="2">
    <source>
        <dbReference type="ARBA" id="ARBA00022692"/>
    </source>
</evidence>
<dbReference type="GO" id="GO:0016765">
    <property type="term" value="F:transferase activity, transferring alkyl or aryl (other than methyl) groups"/>
    <property type="evidence" value="ECO:0007669"/>
    <property type="project" value="InterPro"/>
</dbReference>
<evidence type="ECO:0000256" key="3">
    <source>
        <dbReference type="ARBA" id="ARBA00022989"/>
    </source>
</evidence>
<dbReference type="InterPro" id="IPR000537">
    <property type="entry name" value="UbiA_prenyltransferase"/>
</dbReference>
<accession>A0A6J6SX49</accession>
<keyword evidence="3 5" id="KW-1133">Transmembrane helix</keyword>
<feature type="transmembrane region" description="Helical" evidence="5">
    <location>
        <begin position="99"/>
        <end position="119"/>
    </location>
</feature>
<protein>
    <submittedName>
        <fullName evidence="6">Unannotated protein</fullName>
    </submittedName>
</protein>
<reference evidence="6" key="1">
    <citation type="submission" date="2020-05" db="EMBL/GenBank/DDBJ databases">
        <authorList>
            <person name="Chiriac C."/>
            <person name="Salcher M."/>
            <person name="Ghai R."/>
            <person name="Kavagutti S V."/>
        </authorList>
    </citation>
    <scope>NUCLEOTIDE SEQUENCE</scope>
</reference>
<proteinExistence type="predicted"/>
<dbReference type="EMBL" id="CAEZYW010000085">
    <property type="protein sequence ID" value="CAB4739492.1"/>
    <property type="molecule type" value="Genomic_DNA"/>
</dbReference>
<feature type="transmembrane region" description="Helical" evidence="5">
    <location>
        <begin position="155"/>
        <end position="176"/>
    </location>
</feature>
<dbReference type="InterPro" id="IPR044878">
    <property type="entry name" value="UbiA_sf"/>
</dbReference>
<dbReference type="Pfam" id="PF01040">
    <property type="entry name" value="UbiA"/>
    <property type="match status" value="1"/>
</dbReference>
<evidence type="ECO:0000256" key="4">
    <source>
        <dbReference type="ARBA" id="ARBA00023136"/>
    </source>
</evidence>
<feature type="transmembrane region" description="Helical" evidence="5">
    <location>
        <begin position="131"/>
        <end position="149"/>
    </location>
</feature>
<evidence type="ECO:0000313" key="6">
    <source>
        <dbReference type="EMBL" id="CAB4739492.1"/>
    </source>
</evidence>
<comment type="subcellular location">
    <subcellularLocation>
        <location evidence="1">Membrane</location>
        <topology evidence="1">Multi-pass membrane protein</topology>
    </subcellularLocation>
</comment>
<feature type="transmembrane region" description="Helical" evidence="5">
    <location>
        <begin position="222"/>
        <end position="240"/>
    </location>
</feature>
<gene>
    <name evidence="6" type="ORF">UFOPK2786_00691</name>
</gene>
<name>A0A6J6SX49_9ZZZZ</name>
<organism evidence="6">
    <name type="scientific">freshwater metagenome</name>
    <dbReference type="NCBI Taxonomy" id="449393"/>
    <lineage>
        <taxon>unclassified sequences</taxon>
        <taxon>metagenomes</taxon>
        <taxon>ecological metagenomes</taxon>
    </lineage>
</organism>
<evidence type="ECO:0000256" key="1">
    <source>
        <dbReference type="ARBA" id="ARBA00004141"/>
    </source>
</evidence>
<keyword evidence="2 5" id="KW-0812">Transmembrane</keyword>
<feature type="transmembrane region" description="Helical" evidence="5">
    <location>
        <begin position="247"/>
        <end position="266"/>
    </location>
</feature>